<organism evidence="1 2">
    <name type="scientific">Phytophthora nicotianae (strain INRA-310)</name>
    <name type="common">Phytophthora parasitica</name>
    <dbReference type="NCBI Taxonomy" id="761204"/>
    <lineage>
        <taxon>Eukaryota</taxon>
        <taxon>Sar</taxon>
        <taxon>Stramenopiles</taxon>
        <taxon>Oomycota</taxon>
        <taxon>Peronosporomycetes</taxon>
        <taxon>Peronosporales</taxon>
        <taxon>Peronosporaceae</taxon>
        <taxon>Phytophthora</taxon>
    </lineage>
</organism>
<name>W2QEP8_PHYN3</name>
<accession>W2QEP8</accession>
<dbReference type="GeneID" id="20191225"/>
<dbReference type="OrthoDB" id="129434at2759"/>
<proteinExistence type="predicted"/>
<protein>
    <submittedName>
        <fullName evidence="1">Uncharacterized protein</fullName>
    </submittedName>
</protein>
<evidence type="ECO:0000313" key="2">
    <source>
        <dbReference type="Proteomes" id="UP000018817"/>
    </source>
</evidence>
<dbReference type="VEuPathDB" id="FungiDB:PPTG_22626"/>
<evidence type="ECO:0000313" key="1">
    <source>
        <dbReference type="EMBL" id="ETN10999.1"/>
    </source>
</evidence>
<dbReference type="RefSeq" id="XP_008903730.1">
    <property type="nucleotide sequence ID" value="XM_008905482.1"/>
</dbReference>
<dbReference type="OMA" id="RGKCMPI"/>
<reference evidence="1 2" key="2">
    <citation type="submission" date="2013-11" db="EMBL/GenBank/DDBJ databases">
        <title>The Genome Sequence of Phytophthora parasitica INRA-310.</title>
        <authorList>
            <consortium name="The Broad Institute Genomics Platform"/>
            <person name="Russ C."/>
            <person name="Tyler B."/>
            <person name="Panabieres F."/>
            <person name="Shan W."/>
            <person name="Tripathy S."/>
            <person name="Grunwald N."/>
            <person name="Machado M."/>
            <person name="Johnson C.S."/>
            <person name="Arredondo F."/>
            <person name="Hong C."/>
            <person name="Coffey M."/>
            <person name="Young S.K."/>
            <person name="Zeng Q."/>
            <person name="Gargeya S."/>
            <person name="Fitzgerald M."/>
            <person name="Abouelleil A."/>
            <person name="Alvarado L."/>
            <person name="Chapman S.B."/>
            <person name="Gainer-Dewar J."/>
            <person name="Goldberg J."/>
            <person name="Griggs A."/>
            <person name="Gujja S."/>
            <person name="Hansen M."/>
            <person name="Howarth C."/>
            <person name="Imamovic A."/>
            <person name="Ireland A."/>
            <person name="Larimer J."/>
            <person name="McCowan C."/>
            <person name="Murphy C."/>
            <person name="Pearson M."/>
            <person name="Poon T.W."/>
            <person name="Priest M."/>
            <person name="Roberts A."/>
            <person name="Saif S."/>
            <person name="Shea T."/>
            <person name="Sykes S."/>
            <person name="Wortman J."/>
            <person name="Nusbaum C."/>
            <person name="Birren B."/>
        </authorList>
    </citation>
    <scope>NUCLEOTIDE SEQUENCE [LARGE SCALE GENOMIC DNA]</scope>
    <source>
        <strain evidence="1 2">INRA-310</strain>
    </source>
</reference>
<gene>
    <name evidence="1" type="ORF">PPTG_22626</name>
</gene>
<sequence length="108" mass="11824">MPSGPLSDVELADVPRTTVPRSEWIPGYRDPFSLHFPRPGEAGAWYPGIEDGSDPADLLEASTIMDAADRWRNHFRDVAGDCPALGIARLRGKCMPILPDRILPLCIG</sequence>
<reference evidence="2" key="1">
    <citation type="submission" date="2011-12" db="EMBL/GenBank/DDBJ databases">
        <authorList>
            <consortium name="The Broad Institute Genome Sequencing Platform"/>
            <person name="Russ C."/>
            <person name="Tyler B."/>
            <person name="Panabieres F."/>
            <person name="Shan W."/>
            <person name="Tripathy S."/>
            <person name="Grunwald N."/>
            <person name="Machado M."/>
            <person name="Young S.K."/>
            <person name="Zeng Q."/>
            <person name="Gargeya S."/>
            <person name="Fitzgerald M."/>
            <person name="Haas B."/>
            <person name="Abouelleil A."/>
            <person name="Alvarado L."/>
            <person name="Arachchi H.M."/>
            <person name="Berlin A."/>
            <person name="Chapman S.B."/>
            <person name="Gearin G."/>
            <person name="Goldberg J."/>
            <person name="Griggs A."/>
            <person name="Gujja S."/>
            <person name="Hansen M."/>
            <person name="Heiman D."/>
            <person name="Howarth C."/>
            <person name="Larimer J."/>
            <person name="Lui A."/>
            <person name="MacDonald P.J.P."/>
            <person name="McCowen C."/>
            <person name="Montmayeur A."/>
            <person name="Murphy C."/>
            <person name="Neiman D."/>
            <person name="Pearson M."/>
            <person name="Priest M."/>
            <person name="Roberts A."/>
            <person name="Saif S."/>
            <person name="Shea T."/>
            <person name="Sisk P."/>
            <person name="Stolte C."/>
            <person name="Sykes S."/>
            <person name="Wortman J."/>
            <person name="Nusbaum C."/>
            <person name="Birren B."/>
        </authorList>
    </citation>
    <scope>NUCLEOTIDE SEQUENCE [LARGE SCALE GENOMIC DNA]</scope>
    <source>
        <strain evidence="2">INRA-310</strain>
    </source>
</reference>
<dbReference type="AlphaFoldDB" id="W2QEP8"/>
<dbReference type="Proteomes" id="UP000018817">
    <property type="component" value="Unassembled WGS sequence"/>
</dbReference>
<dbReference type="EMBL" id="KI669580">
    <property type="protein sequence ID" value="ETN10999.1"/>
    <property type="molecule type" value="Genomic_DNA"/>
</dbReference>